<evidence type="ECO:0000256" key="6">
    <source>
        <dbReference type="ARBA" id="ARBA00022824"/>
    </source>
</evidence>
<reference evidence="12" key="1">
    <citation type="submission" date="2019-10" db="EMBL/GenBank/DDBJ databases">
        <authorList>
            <consortium name="DOE Joint Genome Institute"/>
            <person name="Kuo A."/>
            <person name="Miyauchi S."/>
            <person name="Kiss E."/>
            <person name="Drula E."/>
            <person name="Kohler A."/>
            <person name="Sanchez-Garcia M."/>
            <person name="Andreopoulos B."/>
            <person name="Barry K.W."/>
            <person name="Bonito G."/>
            <person name="Buee M."/>
            <person name="Carver A."/>
            <person name="Chen C."/>
            <person name="Cichocki N."/>
            <person name="Clum A."/>
            <person name="Culley D."/>
            <person name="Crous P.W."/>
            <person name="Fauchery L."/>
            <person name="Girlanda M."/>
            <person name="Hayes R."/>
            <person name="Keri Z."/>
            <person name="LaButti K."/>
            <person name="Lipzen A."/>
            <person name="Lombard V."/>
            <person name="Magnuson J."/>
            <person name="Maillard F."/>
            <person name="Morin E."/>
            <person name="Murat C."/>
            <person name="Nolan M."/>
            <person name="Ohm R."/>
            <person name="Pangilinan J."/>
            <person name="Pereira M."/>
            <person name="Perotto S."/>
            <person name="Peter M."/>
            <person name="Riley R."/>
            <person name="Sitrit Y."/>
            <person name="Stielow B."/>
            <person name="Szollosi G."/>
            <person name="Zifcakova L."/>
            <person name="Stursova M."/>
            <person name="Spatafora J.W."/>
            <person name="Tedersoo L."/>
            <person name="Vaario L.-M."/>
            <person name="Yamada A."/>
            <person name="Yan M."/>
            <person name="Wang P."/>
            <person name="Xu J."/>
            <person name="Bruns T."/>
            <person name="Baldrian P."/>
            <person name="Vilgalys R."/>
            <person name="Henrissat B."/>
            <person name="Grigoriev I.V."/>
            <person name="Hibbett D."/>
            <person name="Nagy L.G."/>
            <person name="Martin F.M."/>
        </authorList>
    </citation>
    <scope>NUCLEOTIDE SEQUENCE</scope>
    <source>
        <strain evidence="12">Prilba</strain>
    </source>
</reference>
<gene>
    <name evidence="12" type="ORF">DFH94DRAFT_801190</name>
</gene>
<evidence type="ECO:0000313" key="13">
    <source>
        <dbReference type="Proteomes" id="UP000759537"/>
    </source>
</evidence>
<dbReference type="GO" id="GO:0005525">
    <property type="term" value="F:GTP binding"/>
    <property type="evidence" value="ECO:0007669"/>
    <property type="project" value="UniProtKB-KW"/>
</dbReference>
<proteinExistence type="inferred from homology"/>
<evidence type="ECO:0000256" key="5">
    <source>
        <dbReference type="ARBA" id="ARBA00022741"/>
    </source>
</evidence>
<evidence type="ECO:0000256" key="7">
    <source>
        <dbReference type="ARBA" id="ARBA00022989"/>
    </source>
</evidence>
<feature type="transmembrane region" description="Helical" evidence="11">
    <location>
        <begin position="6"/>
        <end position="23"/>
    </location>
</feature>
<dbReference type="AlphaFoldDB" id="A0A9P5T7E1"/>
<comment type="caution">
    <text evidence="12">The sequence shown here is derived from an EMBL/GenBank/DDBJ whole genome shotgun (WGS) entry which is preliminary data.</text>
</comment>
<evidence type="ECO:0000313" key="12">
    <source>
        <dbReference type="EMBL" id="KAF8478725.1"/>
    </source>
</evidence>
<accession>A0A9P5T7E1</accession>
<organism evidence="12 13">
    <name type="scientific">Russula ochroleuca</name>
    <dbReference type="NCBI Taxonomy" id="152965"/>
    <lineage>
        <taxon>Eukaryota</taxon>
        <taxon>Fungi</taxon>
        <taxon>Dikarya</taxon>
        <taxon>Basidiomycota</taxon>
        <taxon>Agaricomycotina</taxon>
        <taxon>Agaricomycetes</taxon>
        <taxon>Russulales</taxon>
        <taxon>Russulaceae</taxon>
        <taxon>Russula</taxon>
    </lineage>
</organism>
<evidence type="ECO:0000256" key="2">
    <source>
        <dbReference type="ARBA" id="ARBA00005619"/>
    </source>
</evidence>
<dbReference type="InterPro" id="IPR024156">
    <property type="entry name" value="Small_GTPase_ARF"/>
</dbReference>
<keyword evidence="10 12" id="KW-0675">Receptor</keyword>
<keyword evidence="8" id="KW-0342">GTP-binding</keyword>
<protein>
    <recommendedName>
        <fullName evidence="3">Signal recognition particle receptor subunit beta</fullName>
    </recommendedName>
</protein>
<dbReference type="EMBL" id="WHVB01000011">
    <property type="protein sequence ID" value="KAF8478725.1"/>
    <property type="molecule type" value="Genomic_DNA"/>
</dbReference>
<comment type="similarity">
    <text evidence="2">Belongs to the SRP receptor beta subunit family.</text>
</comment>
<sequence length="264" mass="28677">MDPRLLVVSLLAAILALVVLYVFRRRSLSRANSIVFVGASDAGKTAILSTLAYGQTLPSHTSLQTNTCAFSLNQKTTTLVDVPGHPRIRDQFREHLATAKAIVFVVDTSSVSRIGPIVAEHLHKILHAVVTIPPSQSPPAILVVAHKCDLLKTGSVSATSSLEQLAINRVRTVLERELDKRRRSHTGRVAMDELGAEGEDSTELGGLDCTGRPGEAFKFADWEGGNIDFIGSWVRVGEIVELEEEKGRGGDGIERLLAWLNQLQ</sequence>
<keyword evidence="5" id="KW-0547">Nucleotide-binding</keyword>
<dbReference type="OrthoDB" id="41266at2759"/>
<dbReference type="GO" id="GO:0005789">
    <property type="term" value="C:endoplasmic reticulum membrane"/>
    <property type="evidence" value="ECO:0007669"/>
    <property type="project" value="UniProtKB-SubCell"/>
</dbReference>
<evidence type="ECO:0000256" key="11">
    <source>
        <dbReference type="SAM" id="Phobius"/>
    </source>
</evidence>
<evidence type="ECO:0000256" key="10">
    <source>
        <dbReference type="ARBA" id="ARBA00023170"/>
    </source>
</evidence>
<evidence type="ECO:0000256" key="4">
    <source>
        <dbReference type="ARBA" id="ARBA00022692"/>
    </source>
</evidence>
<reference evidence="12" key="2">
    <citation type="journal article" date="2020" name="Nat. Commun.">
        <title>Large-scale genome sequencing of mycorrhizal fungi provides insights into the early evolution of symbiotic traits.</title>
        <authorList>
            <person name="Miyauchi S."/>
            <person name="Kiss E."/>
            <person name="Kuo A."/>
            <person name="Drula E."/>
            <person name="Kohler A."/>
            <person name="Sanchez-Garcia M."/>
            <person name="Morin E."/>
            <person name="Andreopoulos B."/>
            <person name="Barry K.W."/>
            <person name="Bonito G."/>
            <person name="Buee M."/>
            <person name="Carver A."/>
            <person name="Chen C."/>
            <person name="Cichocki N."/>
            <person name="Clum A."/>
            <person name="Culley D."/>
            <person name="Crous P.W."/>
            <person name="Fauchery L."/>
            <person name="Girlanda M."/>
            <person name="Hayes R.D."/>
            <person name="Keri Z."/>
            <person name="LaButti K."/>
            <person name="Lipzen A."/>
            <person name="Lombard V."/>
            <person name="Magnuson J."/>
            <person name="Maillard F."/>
            <person name="Murat C."/>
            <person name="Nolan M."/>
            <person name="Ohm R.A."/>
            <person name="Pangilinan J."/>
            <person name="Pereira M.F."/>
            <person name="Perotto S."/>
            <person name="Peter M."/>
            <person name="Pfister S."/>
            <person name="Riley R."/>
            <person name="Sitrit Y."/>
            <person name="Stielow J.B."/>
            <person name="Szollosi G."/>
            <person name="Zifcakova L."/>
            <person name="Stursova M."/>
            <person name="Spatafora J.W."/>
            <person name="Tedersoo L."/>
            <person name="Vaario L.M."/>
            <person name="Yamada A."/>
            <person name="Yan M."/>
            <person name="Wang P."/>
            <person name="Xu J."/>
            <person name="Bruns T."/>
            <person name="Baldrian P."/>
            <person name="Vilgalys R."/>
            <person name="Dunand C."/>
            <person name="Henrissat B."/>
            <person name="Grigoriev I.V."/>
            <person name="Hibbett D."/>
            <person name="Nagy L.G."/>
            <person name="Martin F.M."/>
        </authorList>
    </citation>
    <scope>NUCLEOTIDE SEQUENCE</scope>
    <source>
        <strain evidence="12">Prilba</strain>
    </source>
</reference>
<keyword evidence="9 11" id="KW-0472">Membrane</keyword>
<keyword evidence="6" id="KW-0256">Endoplasmic reticulum</keyword>
<dbReference type="InterPro" id="IPR027417">
    <property type="entry name" value="P-loop_NTPase"/>
</dbReference>
<evidence type="ECO:0000256" key="3">
    <source>
        <dbReference type="ARBA" id="ARBA00020256"/>
    </source>
</evidence>
<dbReference type="InterPro" id="IPR019009">
    <property type="entry name" value="SRP_receptor_beta_su"/>
</dbReference>
<dbReference type="SUPFAM" id="SSF52540">
    <property type="entry name" value="P-loop containing nucleoside triphosphate hydrolases"/>
    <property type="match status" value="1"/>
</dbReference>
<comment type="subcellular location">
    <subcellularLocation>
        <location evidence="1">Endoplasmic reticulum membrane</location>
        <topology evidence="1">Single-pass membrane protein</topology>
    </subcellularLocation>
</comment>
<keyword evidence="13" id="KW-1185">Reference proteome</keyword>
<name>A0A9P5T7E1_9AGAM</name>
<evidence type="ECO:0000256" key="1">
    <source>
        <dbReference type="ARBA" id="ARBA00004389"/>
    </source>
</evidence>
<keyword evidence="7 11" id="KW-1133">Transmembrane helix</keyword>
<evidence type="ECO:0000256" key="8">
    <source>
        <dbReference type="ARBA" id="ARBA00023134"/>
    </source>
</evidence>
<dbReference type="Gene3D" id="3.40.50.300">
    <property type="entry name" value="P-loop containing nucleotide triphosphate hydrolases"/>
    <property type="match status" value="1"/>
</dbReference>
<dbReference type="Proteomes" id="UP000759537">
    <property type="component" value="Unassembled WGS sequence"/>
</dbReference>
<dbReference type="PANTHER" id="PTHR11711">
    <property type="entry name" value="ADP RIBOSYLATION FACTOR-RELATED"/>
    <property type="match status" value="1"/>
</dbReference>
<dbReference type="Pfam" id="PF09439">
    <property type="entry name" value="SRPRB"/>
    <property type="match status" value="1"/>
</dbReference>
<evidence type="ECO:0000256" key="9">
    <source>
        <dbReference type="ARBA" id="ARBA00023136"/>
    </source>
</evidence>
<keyword evidence="4 11" id="KW-0812">Transmembrane</keyword>